<feature type="transmembrane region" description="Helical" evidence="1">
    <location>
        <begin position="75"/>
        <end position="95"/>
    </location>
</feature>
<accession>A0A3B0ZUF7</accession>
<keyword evidence="1" id="KW-0812">Transmembrane</keyword>
<dbReference type="EMBL" id="UOFT01000015">
    <property type="protein sequence ID" value="VAW91703.1"/>
    <property type="molecule type" value="Genomic_DNA"/>
</dbReference>
<evidence type="ECO:0000313" key="2">
    <source>
        <dbReference type="EMBL" id="VAW91703.1"/>
    </source>
</evidence>
<organism evidence="2">
    <name type="scientific">hydrothermal vent metagenome</name>
    <dbReference type="NCBI Taxonomy" id="652676"/>
    <lineage>
        <taxon>unclassified sequences</taxon>
        <taxon>metagenomes</taxon>
        <taxon>ecological metagenomes</taxon>
    </lineage>
</organism>
<evidence type="ECO:0008006" key="3">
    <source>
        <dbReference type="Google" id="ProtNLM"/>
    </source>
</evidence>
<sequence length="213" mass="22964">MFDSIYTILSLALGFGMLHALDADHVLTVTGIAARENQWQKILKYSSHWAIGHSLSLLSIGFSVFLLGVSFNSAFSHYAELMVAAILAVIGGRILTESMRQILGLTLSTEKSGSLSSRRALVVGGIHGVAGTASILALIPVTKMTEPGLAISYLIFFSLGVIFSMFIFGGIFRHAVIRILFRYPQSIAMLQAFIGCVAIIFSFRLVLSVFSAG</sequence>
<dbReference type="AlphaFoldDB" id="A0A3B0ZUF7"/>
<feature type="transmembrane region" description="Helical" evidence="1">
    <location>
        <begin position="188"/>
        <end position="210"/>
    </location>
</feature>
<keyword evidence="1" id="KW-0472">Membrane</keyword>
<keyword evidence="1" id="KW-1133">Transmembrane helix</keyword>
<protein>
    <recommendedName>
        <fullName evidence="3">Nickel transporter UreH</fullName>
    </recommendedName>
</protein>
<proteinExistence type="predicted"/>
<feature type="transmembrane region" description="Helical" evidence="1">
    <location>
        <begin position="120"/>
        <end position="139"/>
    </location>
</feature>
<reference evidence="2" key="1">
    <citation type="submission" date="2018-06" db="EMBL/GenBank/DDBJ databases">
        <authorList>
            <person name="Zhirakovskaya E."/>
        </authorList>
    </citation>
    <scope>NUCLEOTIDE SEQUENCE</scope>
</reference>
<feature type="transmembrane region" description="Helical" evidence="1">
    <location>
        <begin position="48"/>
        <end position="69"/>
    </location>
</feature>
<name>A0A3B0ZUF7_9ZZZZ</name>
<gene>
    <name evidence="2" type="ORF">MNBD_GAMMA23-1686</name>
</gene>
<evidence type="ECO:0000256" key="1">
    <source>
        <dbReference type="SAM" id="Phobius"/>
    </source>
</evidence>
<feature type="transmembrane region" description="Helical" evidence="1">
    <location>
        <begin position="151"/>
        <end position="176"/>
    </location>
</feature>
<feature type="transmembrane region" description="Helical" evidence="1">
    <location>
        <begin position="6"/>
        <end position="27"/>
    </location>
</feature>